<feature type="compositionally biased region" description="Low complexity" evidence="1">
    <location>
        <begin position="36"/>
        <end position="63"/>
    </location>
</feature>
<dbReference type="PROSITE" id="PS50177">
    <property type="entry name" value="NTF2_DOMAIN"/>
    <property type="match status" value="1"/>
</dbReference>
<feature type="region of interest" description="Disordered" evidence="1">
    <location>
        <begin position="22"/>
        <end position="107"/>
    </location>
</feature>
<feature type="compositionally biased region" description="Basic residues" evidence="1">
    <location>
        <begin position="25"/>
        <end position="35"/>
    </location>
</feature>
<dbReference type="InterPro" id="IPR018222">
    <property type="entry name" value="Nuclear_transport_factor_2_euk"/>
</dbReference>
<feature type="compositionally biased region" description="Pro residues" evidence="1">
    <location>
        <begin position="369"/>
        <end position="378"/>
    </location>
</feature>
<dbReference type="SUPFAM" id="SSF54427">
    <property type="entry name" value="NTF2-like"/>
    <property type="match status" value="1"/>
</dbReference>
<organism evidence="3">
    <name type="scientific">Ditylum brightwellii</name>
    <dbReference type="NCBI Taxonomy" id="49249"/>
    <lineage>
        <taxon>Eukaryota</taxon>
        <taxon>Sar</taxon>
        <taxon>Stramenopiles</taxon>
        <taxon>Ochrophyta</taxon>
        <taxon>Bacillariophyta</taxon>
        <taxon>Mediophyceae</taxon>
        <taxon>Lithodesmiophycidae</taxon>
        <taxon>Lithodesmiales</taxon>
        <taxon>Lithodesmiaceae</taxon>
        <taxon>Ditylum</taxon>
    </lineage>
</organism>
<reference evidence="3" key="1">
    <citation type="submission" date="2021-01" db="EMBL/GenBank/DDBJ databases">
        <authorList>
            <person name="Corre E."/>
            <person name="Pelletier E."/>
            <person name="Niang G."/>
            <person name="Scheremetjew M."/>
            <person name="Finn R."/>
            <person name="Kale V."/>
            <person name="Holt S."/>
            <person name="Cochrane G."/>
            <person name="Meng A."/>
            <person name="Brown T."/>
            <person name="Cohen L."/>
        </authorList>
    </citation>
    <scope>NUCLEOTIDE SEQUENCE</scope>
    <source>
        <strain evidence="3">GSO104</strain>
    </source>
</reference>
<evidence type="ECO:0000256" key="1">
    <source>
        <dbReference type="SAM" id="MobiDB-lite"/>
    </source>
</evidence>
<dbReference type="InterPro" id="IPR032710">
    <property type="entry name" value="NTF2-like_dom_sf"/>
</dbReference>
<feature type="region of interest" description="Disordered" evidence="1">
    <location>
        <begin position="119"/>
        <end position="172"/>
    </location>
</feature>
<accession>A0A6V2DUT4</accession>
<dbReference type="EMBL" id="HBNS01014341">
    <property type="protein sequence ID" value="CAE4600799.1"/>
    <property type="molecule type" value="Transcribed_RNA"/>
</dbReference>
<feature type="region of interest" description="Disordered" evidence="1">
    <location>
        <begin position="348"/>
        <end position="378"/>
    </location>
</feature>
<name>A0A6V2DUT4_9STRA</name>
<feature type="compositionally biased region" description="Basic and acidic residues" evidence="1">
    <location>
        <begin position="72"/>
        <end position="97"/>
    </location>
</feature>
<sequence length="378" mass="40515">MIFPYVHQPNFGTDERRRIMELFKERKKSRRKKGSTKQSSKPASESASGSVNGSISSNGSSHSFTASGPDPKQPEEPKESVESFELMELKEKANGKEKKTRVTAAAALAARRKKSNAAAATAAAAADPDKSQLQPPLPLPPGFQDDHPPHENGSQTSEDAEPPKPPESCPDSRYIVIPQHERPPPLPSSTLIPSLAVPVAKRFVDFYYPLITHGLSADLAMHYTPNAQKSVSVGGAHSVVTGRQDIAMQIASLSGATFVVRGVVAQDTFDHQGAHILVTGLIRMALSPSNAILHQTTLAPFAHSISLTPTTAMPAHTNDPYAFQIHNDALSLLTAEAEISADAHRATTLSHAPPPHMQQHAQTHRHSGPHPPPPGLFG</sequence>
<evidence type="ECO:0000313" key="3">
    <source>
        <dbReference type="EMBL" id="CAE4600799.1"/>
    </source>
</evidence>
<dbReference type="AlphaFoldDB" id="A0A6V2DUT4"/>
<gene>
    <name evidence="3" type="ORF">DBRI00130_LOCUS11549</name>
</gene>
<dbReference type="Gene3D" id="3.10.450.50">
    <property type="match status" value="1"/>
</dbReference>
<evidence type="ECO:0000259" key="2">
    <source>
        <dbReference type="PROSITE" id="PS50177"/>
    </source>
</evidence>
<protein>
    <recommendedName>
        <fullName evidence="2">NTF2 domain-containing protein</fullName>
    </recommendedName>
</protein>
<proteinExistence type="predicted"/>
<feature type="domain" description="NTF2" evidence="2">
    <location>
        <begin position="199"/>
        <end position="332"/>
    </location>
</feature>